<evidence type="ECO:0000256" key="14">
    <source>
        <dbReference type="SAM" id="MobiDB-lite"/>
    </source>
</evidence>
<evidence type="ECO:0000256" key="6">
    <source>
        <dbReference type="ARBA" id="ARBA00022729"/>
    </source>
</evidence>
<feature type="signal peptide" evidence="16">
    <location>
        <begin position="1"/>
        <end position="24"/>
    </location>
</feature>
<dbReference type="OrthoDB" id="1421090at2759"/>
<dbReference type="SMART" id="SM00365">
    <property type="entry name" value="LRR_SD22"/>
    <property type="match status" value="5"/>
</dbReference>
<evidence type="ECO:0000313" key="18">
    <source>
        <dbReference type="Proteomes" id="UP000504632"/>
    </source>
</evidence>
<evidence type="ECO:0000256" key="1">
    <source>
        <dbReference type="ARBA" id="ARBA00004479"/>
    </source>
</evidence>
<keyword evidence="5 15" id="KW-0812">Transmembrane</keyword>
<evidence type="ECO:0000256" key="2">
    <source>
        <dbReference type="ARBA" id="ARBA00009634"/>
    </source>
</evidence>
<evidence type="ECO:0000256" key="12">
    <source>
        <dbReference type="ARBA" id="ARBA00023180"/>
    </source>
</evidence>
<dbReference type="Pfam" id="PF13855">
    <property type="entry name" value="LRR_8"/>
    <property type="match status" value="2"/>
</dbReference>
<evidence type="ECO:0000313" key="19">
    <source>
        <dbReference type="RefSeq" id="XP_030639843.1"/>
    </source>
</evidence>
<dbReference type="AlphaFoldDB" id="A0A6J2W6F6"/>
<keyword evidence="9 15" id="KW-1133">Transmembrane helix</keyword>
<dbReference type="PANTHER" id="PTHR24365:SF545">
    <property type="entry name" value="TOLL-LIKE RECEPTOR 12"/>
    <property type="match status" value="1"/>
</dbReference>
<keyword evidence="6 16" id="KW-0732">Signal</keyword>
<dbReference type="Pfam" id="PF13306">
    <property type="entry name" value="LRR_5"/>
    <property type="match status" value="1"/>
</dbReference>
<keyword evidence="3" id="KW-0399">Innate immunity</keyword>
<dbReference type="FunFam" id="3.40.50.10140:FF:000001">
    <property type="entry name" value="Toll-like receptor 2"/>
    <property type="match status" value="1"/>
</dbReference>
<keyword evidence="12" id="KW-0325">Glycoprotein</keyword>
<comment type="similarity">
    <text evidence="2">Belongs to the Toll-like receptor family.</text>
</comment>
<dbReference type="GO" id="GO:0038023">
    <property type="term" value="F:signaling receptor activity"/>
    <property type="evidence" value="ECO:0007669"/>
    <property type="project" value="TreeGrafter"/>
</dbReference>
<dbReference type="SUPFAM" id="SSF52058">
    <property type="entry name" value="L domain-like"/>
    <property type="match status" value="2"/>
</dbReference>
<sequence length="987" mass="114647">MEKHRLNILVLVAILNPLSHFSLSYSFRNCVENPTSNHTRFDCMYRYEQNASAIVADLPPSAKVLNISVCAVSTIPSGSFSHLPNLTVLRLHNKNLSNIDKDAFRNLFQLQIMNLSSNRISYLHPSTFNNLHSITNLLIQDNLLPSLSQAVFADLENLESLILRRNLLSSFSVVVESVAHMSKLTTLDLSFNRLPSLHHKARLPPSLQRLYLGNNRLKTLGCKTDLFSRVKVLDLSYHKNLSSKDFRGLDLGSITYLRLRSTSVNVGELLNVTNLTPQHMDFSGLGLNNSLVKLCKLLRKHVKTHAIRKMILQSNGIHNLSKATFHNCPSFTNILDLSQNELKTTGCLQFLRDHQQLQIIKVEHNHLTKLESCKRTDDLSFPHMKEMSYRYNRILLVSGFAFYHTPNLTNLELNINIIAYLDHKALHGLRNLKNLRLDNNLLTDVYEDSFEDLHSLNTLNLRNNRIAVIFNRTFHSLQKLEILDLGGNKISQLMPEAFSGLSSLTKLYLDRNCLKKIDGDLFGKLHNTLQVLDLEANNIRYSSMFENPPFVKLTKLLDLKLSGQLPRGIAMLPLDFFRGLSSLRSLWLTNNHIAFFGWNTFDDLLSLEFLVLDNSCVGVTQLKPGIFKNLRKLKHLRAKNLGIRSFSREVFGNLTRLEVVYLNHNVMQTLNSTFLEELLNLKYLDVEKCPLSCGCLNTDLQNWTNSTQKVQLAHIYDLKCPDLPNSDFHDFDTKVCYLHIEIYFFASTYSVSLLLTLIPLLYVKLYWKFKYSYYVFRSWFGEQWRRVREQEEDCEYDAFVSYNSEDEKWVLDTLVPNLEGNGSSFRLCLHHRDFELGRDIVDNIVKAVYSSRKTLCVVSQHYLHSEWCSLEIQLASYRMFDELRDVLLLIFLEPIPERQLSAYHRMRRVMLKKTYLQWPGRDCSDPTKAQELFWKKLKRALRSSNNRSREEEEGSKEREEEPQERAEEREHFINERQKDDEPYYLMP</sequence>
<dbReference type="InterPro" id="IPR032675">
    <property type="entry name" value="LRR_dom_sf"/>
</dbReference>
<name>A0A6J2W6F6_CHACN</name>
<evidence type="ECO:0000256" key="15">
    <source>
        <dbReference type="SAM" id="Phobius"/>
    </source>
</evidence>
<dbReference type="Gene3D" id="3.40.50.10140">
    <property type="entry name" value="Toll/interleukin-1 receptor homology (TIR) domain"/>
    <property type="match status" value="1"/>
</dbReference>
<dbReference type="GO" id="GO:0006954">
    <property type="term" value="P:inflammatory response"/>
    <property type="evidence" value="ECO:0007669"/>
    <property type="project" value="UniProtKB-KW"/>
</dbReference>
<evidence type="ECO:0000256" key="8">
    <source>
        <dbReference type="ARBA" id="ARBA00022859"/>
    </source>
</evidence>
<organism evidence="18 19">
    <name type="scientific">Chanos chanos</name>
    <name type="common">Milkfish</name>
    <name type="synonym">Mugil chanos</name>
    <dbReference type="NCBI Taxonomy" id="29144"/>
    <lineage>
        <taxon>Eukaryota</taxon>
        <taxon>Metazoa</taxon>
        <taxon>Chordata</taxon>
        <taxon>Craniata</taxon>
        <taxon>Vertebrata</taxon>
        <taxon>Euteleostomi</taxon>
        <taxon>Actinopterygii</taxon>
        <taxon>Neopterygii</taxon>
        <taxon>Teleostei</taxon>
        <taxon>Ostariophysi</taxon>
        <taxon>Gonorynchiformes</taxon>
        <taxon>Chanidae</taxon>
        <taxon>Chanos</taxon>
    </lineage>
</organism>
<dbReference type="SMART" id="SM00255">
    <property type="entry name" value="TIR"/>
    <property type="match status" value="1"/>
</dbReference>
<dbReference type="RefSeq" id="XP_030639843.1">
    <property type="nucleotide sequence ID" value="XM_030783983.1"/>
</dbReference>
<keyword evidence="7" id="KW-0677">Repeat</keyword>
<evidence type="ECO:0000256" key="10">
    <source>
        <dbReference type="ARBA" id="ARBA00023136"/>
    </source>
</evidence>
<dbReference type="InterPro" id="IPR026906">
    <property type="entry name" value="LRR_5"/>
</dbReference>
<dbReference type="PANTHER" id="PTHR24365">
    <property type="entry name" value="TOLL-LIKE RECEPTOR"/>
    <property type="match status" value="1"/>
</dbReference>
<dbReference type="InterPro" id="IPR035897">
    <property type="entry name" value="Toll_tir_struct_dom_sf"/>
</dbReference>
<feature type="transmembrane region" description="Helical" evidence="15">
    <location>
        <begin position="742"/>
        <end position="763"/>
    </location>
</feature>
<dbReference type="PROSITE" id="PS51450">
    <property type="entry name" value="LRR"/>
    <property type="match status" value="2"/>
</dbReference>
<dbReference type="InterPro" id="IPR003591">
    <property type="entry name" value="Leu-rich_rpt_typical-subtyp"/>
</dbReference>
<evidence type="ECO:0000256" key="13">
    <source>
        <dbReference type="ARBA" id="ARBA00023198"/>
    </source>
</evidence>
<protein>
    <submittedName>
        <fullName evidence="19">Toll-like receptor 21</fullName>
    </submittedName>
</protein>
<dbReference type="Proteomes" id="UP000504632">
    <property type="component" value="Chromosome 9"/>
</dbReference>
<dbReference type="InParanoid" id="A0A6J2W6F6"/>
<dbReference type="SUPFAM" id="SSF52200">
    <property type="entry name" value="Toll/Interleukin receptor TIR domain"/>
    <property type="match status" value="1"/>
</dbReference>
<reference evidence="19" key="1">
    <citation type="submission" date="2025-08" db="UniProtKB">
        <authorList>
            <consortium name="RefSeq"/>
        </authorList>
    </citation>
    <scope>IDENTIFICATION</scope>
</reference>
<evidence type="ECO:0000256" key="5">
    <source>
        <dbReference type="ARBA" id="ARBA00022692"/>
    </source>
</evidence>
<accession>A0A6J2W6F6</accession>
<evidence type="ECO:0000256" key="3">
    <source>
        <dbReference type="ARBA" id="ARBA00022588"/>
    </source>
</evidence>
<keyword evidence="10 15" id="KW-0472">Membrane</keyword>
<gene>
    <name evidence="19" type="primary">tlr21</name>
</gene>
<keyword evidence="4" id="KW-0433">Leucine-rich repeat</keyword>
<dbReference type="SMART" id="SM00369">
    <property type="entry name" value="LRR_TYP"/>
    <property type="match status" value="13"/>
</dbReference>
<keyword evidence="13" id="KW-0395">Inflammatory response</keyword>
<evidence type="ECO:0000256" key="11">
    <source>
        <dbReference type="ARBA" id="ARBA00023170"/>
    </source>
</evidence>
<proteinExistence type="inferred from homology"/>
<dbReference type="Pfam" id="PF01582">
    <property type="entry name" value="TIR"/>
    <property type="match status" value="1"/>
</dbReference>
<dbReference type="GO" id="GO:0002224">
    <property type="term" value="P:toll-like receptor signaling pathway"/>
    <property type="evidence" value="ECO:0007669"/>
    <property type="project" value="TreeGrafter"/>
</dbReference>
<dbReference type="PROSITE" id="PS50104">
    <property type="entry name" value="TIR"/>
    <property type="match status" value="1"/>
</dbReference>
<dbReference type="CTD" id="402884"/>
<keyword evidence="11" id="KW-0675">Receptor</keyword>
<dbReference type="GeneID" id="115820410"/>
<evidence type="ECO:0000259" key="17">
    <source>
        <dbReference type="PROSITE" id="PS50104"/>
    </source>
</evidence>
<dbReference type="Gene3D" id="3.80.10.10">
    <property type="entry name" value="Ribonuclease Inhibitor"/>
    <property type="match status" value="4"/>
</dbReference>
<evidence type="ECO:0000256" key="4">
    <source>
        <dbReference type="ARBA" id="ARBA00022614"/>
    </source>
</evidence>
<dbReference type="GO" id="GO:0045087">
    <property type="term" value="P:innate immune response"/>
    <property type="evidence" value="ECO:0007669"/>
    <property type="project" value="UniProtKB-KW"/>
</dbReference>
<dbReference type="InterPro" id="IPR001611">
    <property type="entry name" value="Leu-rich_rpt"/>
</dbReference>
<feature type="chain" id="PRO_5027058309" evidence="16">
    <location>
        <begin position="25"/>
        <end position="987"/>
    </location>
</feature>
<keyword evidence="8" id="KW-0391">Immunity</keyword>
<feature type="compositionally biased region" description="Basic and acidic residues" evidence="14">
    <location>
        <begin position="947"/>
        <end position="981"/>
    </location>
</feature>
<dbReference type="GO" id="GO:0005886">
    <property type="term" value="C:plasma membrane"/>
    <property type="evidence" value="ECO:0007669"/>
    <property type="project" value="TreeGrafter"/>
</dbReference>
<evidence type="ECO:0000256" key="9">
    <source>
        <dbReference type="ARBA" id="ARBA00022989"/>
    </source>
</evidence>
<evidence type="ECO:0000256" key="16">
    <source>
        <dbReference type="SAM" id="SignalP"/>
    </source>
</evidence>
<dbReference type="InterPro" id="IPR000157">
    <property type="entry name" value="TIR_dom"/>
</dbReference>
<keyword evidence="18" id="KW-1185">Reference proteome</keyword>
<feature type="region of interest" description="Disordered" evidence="14">
    <location>
        <begin position="942"/>
        <end position="987"/>
    </location>
</feature>
<evidence type="ECO:0000256" key="7">
    <source>
        <dbReference type="ARBA" id="ARBA00022737"/>
    </source>
</evidence>
<feature type="domain" description="TIR" evidence="17">
    <location>
        <begin position="794"/>
        <end position="941"/>
    </location>
</feature>
<comment type="subcellular location">
    <subcellularLocation>
        <location evidence="1">Membrane</location>
        <topology evidence="1">Single-pass type I membrane protein</topology>
    </subcellularLocation>
</comment>